<dbReference type="GO" id="GO:0015937">
    <property type="term" value="P:coenzyme A biosynthetic process"/>
    <property type="evidence" value="ECO:0007669"/>
    <property type="project" value="UniProtKB-ARBA"/>
</dbReference>
<gene>
    <name evidence="2" type="ORF">METZ01_LOCUS333757</name>
</gene>
<dbReference type="Pfam" id="PF04127">
    <property type="entry name" value="DFP"/>
    <property type="match status" value="1"/>
</dbReference>
<protein>
    <recommendedName>
        <fullName evidence="1">DNA/pantothenate metabolism flavoprotein C-terminal domain-containing protein</fullName>
    </recommendedName>
</protein>
<organism evidence="2">
    <name type="scientific">marine metagenome</name>
    <dbReference type="NCBI Taxonomy" id="408172"/>
    <lineage>
        <taxon>unclassified sequences</taxon>
        <taxon>metagenomes</taxon>
        <taxon>ecological metagenomes</taxon>
    </lineage>
</organism>
<feature type="non-terminal residue" evidence="2">
    <location>
        <position position="1"/>
    </location>
</feature>
<dbReference type="SUPFAM" id="SSF102645">
    <property type="entry name" value="CoaB-like"/>
    <property type="match status" value="1"/>
</dbReference>
<dbReference type="InterPro" id="IPR007085">
    <property type="entry name" value="DNA/pantothenate-metab_flavo_C"/>
</dbReference>
<accession>A0A382Q5M3</accession>
<dbReference type="GO" id="GO:0003824">
    <property type="term" value="F:catalytic activity"/>
    <property type="evidence" value="ECO:0007669"/>
    <property type="project" value="UniProtKB-ARBA"/>
</dbReference>
<proteinExistence type="predicted"/>
<dbReference type="AlphaFoldDB" id="A0A382Q5M3"/>
<feature type="domain" description="DNA/pantothenate metabolism flavoprotein C-terminal" evidence="1">
    <location>
        <begin position="1"/>
        <end position="188"/>
    </location>
</feature>
<dbReference type="EMBL" id="UINC01112161">
    <property type="protein sequence ID" value="SVC80903.1"/>
    <property type="molecule type" value="Genomic_DNA"/>
</dbReference>
<sequence>IANRSSGRQGHAIAAALAKKGADTVMISGPTNLSDPIGVTVHRVGSAVEMFEACKRELPADIVVCAAAVADWRALHPTDEKIKKNGVAATLELTENPDILSSLSQSKSNRPRLVVGFAAETGSVVDKALDKLARKKCDWMIANDVSVGTKTFGGANNTVHIVDQNGIENWPEMSKESIGERLADRIADHLNTDHD</sequence>
<name>A0A382Q5M3_9ZZZZ</name>
<evidence type="ECO:0000259" key="1">
    <source>
        <dbReference type="Pfam" id="PF04127"/>
    </source>
</evidence>
<evidence type="ECO:0000313" key="2">
    <source>
        <dbReference type="EMBL" id="SVC80903.1"/>
    </source>
</evidence>
<dbReference type="InterPro" id="IPR035929">
    <property type="entry name" value="CoaB-like_sf"/>
</dbReference>
<reference evidence="2" key="1">
    <citation type="submission" date="2018-05" db="EMBL/GenBank/DDBJ databases">
        <authorList>
            <person name="Lanie J.A."/>
            <person name="Ng W.-L."/>
            <person name="Kazmierczak K.M."/>
            <person name="Andrzejewski T.M."/>
            <person name="Davidsen T.M."/>
            <person name="Wayne K.J."/>
            <person name="Tettelin H."/>
            <person name="Glass J.I."/>
            <person name="Rusch D."/>
            <person name="Podicherti R."/>
            <person name="Tsui H.-C.T."/>
            <person name="Winkler M.E."/>
        </authorList>
    </citation>
    <scope>NUCLEOTIDE SEQUENCE</scope>
</reference>
<dbReference type="Gene3D" id="3.40.50.10300">
    <property type="entry name" value="CoaB-like"/>
    <property type="match status" value="1"/>
</dbReference>